<dbReference type="InParanoid" id="E4XEZ9"/>
<evidence type="ECO:0000313" key="2">
    <source>
        <dbReference type="EMBL" id="CBY24183.1"/>
    </source>
</evidence>
<feature type="transmembrane region" description="Helical" evidence="1">
    <location>
        <begin position="244"/>
        <end position="262"/>
    </location>
</feature>
<feature type="transmembrane region" description="Helical" evidence="1">
    <location>
        <begin position="282"/>
        <end position="307"/>
    </location>
</feature>
<feature type="transmembrane region" description="Helical" evidence="1">
    <location>
        <begin position="112"/>
        <end position="133"/>
    </location>
</feature>
<keyword evidence="3" id="KW-1185">Reference proteome</keyword>
<organism evidence="2">
    <name type="scientific">Oikopleura dioica</name>
    <name type="common">Tunicate</name>
    <dbReference type="NCBI Taxonomy" id="34765"/>
    <lineage>
        <taxon>Eukaryota</taxon>
        <taxon>Metazoa</taxon>
        <taxon>Chordata</taxon>
        <taxon>Tunicata</taxon>
        <taxon>Appendicularia</taxon>
        <taxon>Copelata</taxon>
        <taxon>Oikopleuridae</taxon>
        <taxon>Oikopleura</taxon>
    </lineage>
</organism>
<evidence type="ECO:0000256" key="1">
    <source>
        <dbReference type="SAM" id="Phobius"/>
    </source>
</evidence>
<dbReference type="Proteomes" id="UP000001307">
    <property type="component" value="Unassembled WGS sequence"/>
</dbReference>
<keyword evidence="1" id="KW-0472">Membrane</keyword>
<keyword evidence="1" id="KW-1133">Transmembrane helix</keyword>
<keyword evidence="1" id="KW-0812">Transmembrane</keyword>
<gene>
    <name evidence="2" type="ORF">GSOID_T00009531001</name>
</gene>
<dbReference type="EMBL" id="FN653044">
    <property type="protein sequence ID" value="CBY24183.1"/>
    <property type="molecule type" value="Genomic_DNA"/>
</dbReference>
<feature type="transmembrane region" description="Helical" evidence="1">
    <location>
        <begin position="328"/>
        <end position="346"/>
    </location>
</feature>
<name>E4XEZ9_OIKDI</name>
<dbReference type="OrthoDB" id="10300927at2759"/>
<protein>
    <submittedName>
        <fullName evidence="2">Uncharacterized protein</fullName>
    </submittedName>
</protein>
<dbReference type="AlphaFoldDB" id="E4XEZ9"/>
<accession>E4XEZ9</accession>
<sequence>MFRAGRHCARIRQSHRNYSWNPITWFKSGQSSSSAVAPSPDVVVPPPVSSPLVEPTIVPAPTIEVTTQTPENIVHSLSPESLSPGEPAATNIFEVVNPEPEMLSNMIDGWDYISFLGSLNPITYMTLGLDYVLPFGDASPLVAIFAVCVPIRMAASFVNLKSTAEIVQSMTMSRLREAIFKSTQGMAENSASNINVLHQGDRGSKTRMNVLPLQRVVEFNKYMKGFGVDLLEEGMEKNYYKKMMISKAPTMASFFMISLFLREARILPLECFQTPFLYWDNLSSFSPSSLSISAACFGGAFLMANIYQSAAISRYQTIKIPMNKQITNYAKSFILPAGVMYGLMWAIDMPNILQAIFIATTFGNQALNAMVKTNLSMKQFFNYKTQEELIMDIQDYVRQNDKYRELLDQRRANQNLLQAHYGWTTTKVSEDDNLSFVEKLNAKKQKFQENSLEMGKIKAAYESLSGKDFESAGREYLQHIYPYYIHEEKEDASSDGIYDKMIENERNIWMEEINRNKSSYQEMDFELFDDGINQSKNVDTPIDKAEEDFKYFYKPRKEETDLRPWYERQVA</sequence>
<proteinExistence type="predicted"/>
<evidence type="ECO:0000313" key="3">
    <source>
        <dbReference type="Proteomes" id="UP000001307"/>
    </source>
</evidence>
<feature type="transmembrane region" description="Helical" evidence="1">
    <location>
        <begin position="139"/>
        <end position="160"/>
    </location>
</feature>
<reference evidence="2" key="1">
    <citation type="journal article" date="2010" name="Science">
        <title>Plasticity of animal genome architecture unmasked by rapid evolution of a pelagic tunicate.</title>
        <authorList>
            <person name="Denoeud F."/>
            <person name="Henriet S."/>
            <person name="Mungpakdee S."/>
            <person name="Aury J.M."/>
            <person name="Da Silva C."/>
            <person name="Brinkmann H."/>
            <person name="Mikhaleva J."/>
            <person name="Olsen L.C."/>
            <person name="Jubin C."/>
            <person name="Canestro C."/>
            <person name="Bouquet J.M."/>
            <person name="Danks G."/>
            <person name="Poulain J."/>
            <person name="Campsteijn C."/>
            <person name="Adamski M."/>
            <person name="Cross I."/>
            <person name="Yadetie F."/>
            <person name="Muffato M."/>
            <person name="Louis A."/>
            <person name="Butcher S."/>
            <person name="Tsagkogeorga G."/>
            <person name="Konrad A."/>
            <person name="Singh S."/>
            <person name="Jensen M.F."/>
            <person name="Cong E.H."/>
            <person name="Eikeseth-Otteraa H."/>
            <person name="Noel B."/>
            <person name="Anthouard V."/>
            <person name="Porcel B.M."/>
            <person name="Kachouri-Lafond R."/>
            <person name="Nishino A."/>
            <person name="Ugolini M."/>
            <person name="Chourrout P."/>
            <person name="Nishida H."/>
            <person name="Aasland R."/>
            <person name="Huzurbazar S."/>
            <person name="Westhof E."/>
            <person name="Delsuc F."/>
            <person name="Lehrach H."/>
            <person name="Reinhardt R."/>
            <person name="Weissenbach J."/>
            <person name="Roy S.W."/>
            <person name="Artiguenave F."/>
            <person name="Postlethwait J.H."/>
            <person name="Manak J.R."/>
            <person name="Thompson E.M."/>
            <person name="Jaillon O."/>
            <person name="Du Pasquier L."/>
            <person name="Boudinot P."/>
            <person name="Liberles D.A."/>
            <person name="Volff J.N."/>
            <person name="Philippe H."/>
            <person name="Lenhard B."/>
            <person name="Roest Crollius H."/>
            <person name="Wincker P."/>
            <person name="Chourrout D."/>
        </authorList>
    </citation>
    <scope>NUCLEOTIDE SEQUENCE [LARGE SCALE GENOMIC DNA]</scope>
</reference>